<dbReference type="Pfam" id="PF01875">
    <property type="entry name" value="Memo"/>
    <property type="match status" value="1"/>
</dbReference>
<keyword evidence="4" id="KW-1185">Reference proteome</keyword>
<organism evidence="3 4">
    <name type="scientific">Zoogloea ramigera</name>
    <dbReference type="NCBI Taxonomy" id="350"/>
    <lineage>
        <taxon>Bacteria</taxon>
        <taxon>Pseudomonadati</taxon>
        <taxon>Pseudomonadota</taxon>
        <taxon>Betaproteobacteria</taxon>
        <taxon>Rhodocyclales</taxon>
        <taxon>Zoogloeaceae</taxon>
        <taxon>Zoogloea</taxon>
    </lineage>
</organism>
<dbReference type="NCBIfam" id="TIGR04336">
    <property type="entry name" value="AmmeMemoSam_B"/>
    <property type="match status" value="1"/>
</dbReference>
<dbReference type="OrthoDB" id="9782820at2"/>
<dbReference type="CDD" id="cd07361">
    <property type="entry name" value="MEMO_like"/>
    <property type="match status" value="1"/>
</dbReference>
<dbReference type="RefSeq" id="WP_141348890.1">
    <property type="nucleotide sequence ID" value="NZ_BJNV01000004.1"/>
</dbReference>
<dbReference type="PANTHER" id="PTHR11060:SF0">
    <property type="entry name" value="PROTEIN MEMO1"/>
    <property type="match status" value="1"/>
</dbReference>
<comment type="caution">
    <text evidence="3">The sequence shown here is derived from an EMBL/GenBank/DDBJ whole genome shotgun (WGS) entry which is preliminary data.</text>
</comment>
<proteinExistence type="inferred from homology"/>
<evidence type="ECO:0000313" key="4">
    <source>
        <dbReference type="Proteomes" id="UP000318422"/>
    </source>
</evidence>
<dbReference type="InterPro" id="IPR002737">
    <property type="entry name" value="MEMO1_fam"/>
</dbReference>
<dbReference type="AlphaFoldDB" id="A0A4Y4CRN1"/>
<dbReference type="EMBL" id="BJNV01000004">
    <property type="protein sequence ID" value="GEC94124.1"/>
    <property type="molecule type" value="Genomic_DNA"/>
</dbReference>
<evidence type="ECO:0000256" key="1">
    <source>
        <dbReference type="ARBA" id="ARBA00006315"/>
    </source>
</evidence>
<sequence length="272" mass="28997">MAQASQRIPAVAGLFYPADPHSLHAQVAGFLAAAMPGEMVAAPKAVVVPHAGYIYSGAVAASAYAELTQRRDTIRRVLILCPTHRVYVRGMAVPAAQSFLTPLGAVAVDREAWLAASSLPGVIVDDQPHAEEHAIEVQLPFLQSTLDHFTILPIAVGDADPAQVAAVLEALWGGPETLIVISSDLSHYHPYRQAQFRDKATITQIRQLDATLDGEQACGAGAINGLLLAARRHHLTPHLLDLRNSGDTAGDRSRVVGYASIAFSDDNNHAHH</sequence>
<protein>
    <recommendedName>
        <fullName evidence="2">MEMO1 family protein ZRA01_01970</fullName>
    </recommendedName>
</protein>
<evidence type="ECO:0000256" key="2">
    <source>
        <dbReference type="HAMAP-Rule" id="MF_00055"/>
    </source>
</evidence>
<accession>A0A4Y4CRN1</accession>
<evidence type="ECO:0000313" key="3">
    <source>
        <dbReference type="EMBL" id="GEC94124.1"/>
    </source>
</evidence>
<reference evidence="3 4" key="1">
    <citation type="submission" date="2019-06" db="EMBL/GenBank/DDBJ databases">
        <title>Whole genome shotgun sequence of Zoogloea ramigera NBRC 15342.</title>
        <authorList>
            <person name="Hosoyama A."/>
            <person name="Uohara A."/>
            <person name="Ohji S."/>
            <person name="Ichikawa N."/>
        </authorList>
    </citation>
    <scope>NUCLEOTIDE SEQUENCE [LARGE SCALE GENOMIC DNA]</scope>
    <source>
        <strain evidence="3 4">NBRC 15342</strain>
    </source>
</reference>
<dbReference type="Proteomes" id="UP000318422">
    <property type="component" value="Unassembled WGS sequence"/>
</dbReference>
<gene>
    <name evidence="3" type="ORF">ZRA01_01970</name>
</gene>
<dbReference type="PANTHER" id="PTHR11060">
    <property type="entry name" value="PROTEIN MEMO1"/>
    <property type="match status" value="1"/>
</dbReference>
<dbReference type="HAMAP" id="MF_00055">
    <property type="entry name" value="MEMO1"/>
    <property type="match status" value="1"/>
</dbReference>
<dbReference type="Gene3D" id="3.40.830.10">
    <property type="entry name" value="LigB-like"/>
    <property type="match status" value="1"/>
</dbReference>
<name>A0A4Y4CRN1_ZOORA</name>
<comment type="similarity">
    <text evidence="1 2">Belongs to the MEMO1 family.</text>
</comment>